<evidence type="ECO:0000313" key="3">
    <source>
        <dbReference type="Proteomes" id="UP000325563"/>
    </source>
</evidence>
<sequence>MTVEDFSEVTLRRQRVANDAMYAGDPEPFMAMWSRSEDVSLFGAFGPCKTGWPALSEVFRWVGGRFSNGAMRTEFEVVHAGTELAYTVGYERGELSVDGGPVGPVAIRVTQMYRAEEGQWRLIHRHGDFAPVDESPGR</sequence>
<organism evidence="2 3">
    <name type="scientific">Streptomyces vinaceus</name>
    <dbReference type="NCBI Taxonomy" id="1960"/>
    <lineage>
        <taxon>Bacteria</taxon>
        <taxon>Bacillati</taxon>
        <taxon>Actinomycetota</taxon>
        <taxon>Actinomycetes</taxon>
        <taxon>Kitasatosporales</taxon>
        <taxon>Streptomycetaceae</taxon>
        <taxon>Streptomyces</taxon>
    </lineage>
</organism>
<dbReference type="KEGG" id="svn:CP980_34115"/>
<protein>
    <submittedName>
        <fullName evidence="2">Nuclear transport factor 2 family protein</fullName>
    </submittedName>
</protein>
<accession>A0A5J6JI94</accession>
<dbReference type="EMBL" id="CP023692">
    <property type="protein sequence ID" value="QEV49422.1"/>
    <property type="molecule type" value="Genomic_DNA"/>
</dbReference>
<dbReference type="AlphaFoldDB" id="A0A5J6JI94"/>
<dbReference type="GeneID" id="95615559"/>
<dbReference type="Gene3D" id="3.10.450.50">
    <property type="match status" value="1"/>
</dbReference>
<dbReference type="RefSeq" id="WP_150529953.1">
    <property type="nucleotide sequence ID" value="NZ_BNBW01000006.1"/>
</dbReference>
<dbReference type="SUPFAM" id="SSF54427">
    <property type="entry name" value="NTF2-like"/>
    <property type="match status" value="1"/>
</dbReference>
<keyword evidence="3" id="KW-1185">Reference proteome</keyword>
<dbReference type="Pfam" id="PF14534">
    <property type="entry name" value="DUF4440"/>
    <property type="match status" value="1"/>
</dbReference>
<reference evidence="2 3" key="1">
    <citation type="submission" date="2017-09" db="EMBL/GenBank/DDBJ databases">
        <authorList>
            <person name="Lee N."/>
            <person name="Cho B.-K."/>
        </authorList>
    </citation>
    <scope>NUCLEOTIDE SEQUENCE [LARGE SCALE GENOMIC DNA]</scope>
    <source>
        <strain evidence="2 3">ATCC 27476</strain>
    </source>
</reference>
<feature type="domain" description="DUF4440" evidence="1">
    <location>
        <begin position="18"/>
        <end position="122"/>
    </location>
</feature>
<evidence type="ECO:0000259" key="1">
    <source>
        <dbReference type="Pfam" id="PF14534"/>
    </source>
</evidence>
<evidence type="ECO:0000313" key="2">
    <source>
        <dbReference type="EMBL" id="QEV49422.1"/>
    </source>
</evidence>
<dbReference type="Proteomes" id="UP000325563">
    <property type="component" value="Chromosome"/>
</dbReference>
<gene>
    <name evidence="2" type="ORF">CP980_34115</name>
</gene>
<dbReference type="InterPro" id="IPR032710">
    <property type="entry name" value="NTF2-like_dom_sf"/>
</dbReference>
<name>A0A5J6JI94_STRVI</name>
<dbReference type="InterPro" id="IPR027843">
    <property type="entry name" value="DUF4440"/>
</dbReference>
<proteinExistence type="predicted"/>